<feature type="region of interest" description="Disordered" evidence="1">
    <location>
        <begin position="71"/>
        <end position="96"/>
    </location>
</feature>
<dbReference type="Proteomes" id="UP000037122">
    <property type="component" value="Unassembled WGS sequence"/>
</dbReference>
<organism evidence="2 3">
    <name type="scientific">Candidozyma auris</name>
    <name type="common">Yeast</name>
    <name type="synonym">Candida auris</name>
    <dbReference type="NCBI Taxonomy" id="498019"/>
    <lineage>
        <taxon>Eukaryota</taxon>
        <taxon>Fungi</taxon>
        <taxon>Dikarya</taxon>
        <taxon>Ascomycota</taxon>
        <taxon>Saccharomycotina</taxon>
        <taxon>Pichiomycetes</taxon>
        <taxon>Metschnikowiaceae</taxon>
        <taxon>Candidozyma</taxon>
    </lineage>
</organism>
<evidence type="ECO:0000313" key="3">
    <source>
        <dbReference type="Proteomes" id="UP000037122"/>
    </source>
</evidence>
<gene>
    <name evidence="2" type="ORF">QG37_07577</name>
</gene>
<accession>A0A0L0NPL1</accession>
<dbReference type="VEuPathDB" id="FungiDB:QG37_07577"/>
<comment type="caution">
    <text evidence="2">The sequence shown here is derived from an EMBL/GenBank/DDBJ whole genome shotgun (WGS) entry which is preliminary data.</text>
</comment>
<evidence type="ECO:0000313" key="2">
    <source>
        <dbReference type="EMBL" id="KND96092.1"/>
    </source>
</evidence>
<dbReference type="AlphaFoldDB" id="A0A0L0NPL1"/>
<dbReference type="VEuPathDB" id="FungiDB:B9J08_003513"/>
<dbReference type="InterPro" id="IPR053006">
    <property type="entry name" value="Meiosis_regulatory"/>
</dbReference>
<proteinExistence type="predicted"/>
<dbReference type="PANTHER" id="PTHR28094:SF1">
    <property type="entry name" value="MEIOTICALLY UP-REGULATED GENE 113 PROTEIN"/>
    <property type="match status" value="1"/>
</dbReference>
<protein>
    <recommendedName>
        <fullName evidence="4">DUF1766-domain-containing protein</fullName>
    </recommendedName>
</protein>
<evidence type="ECO:0008006" key="4">
    <source>
        <dbReference type="Google" id="ProtNLM"/>
    </source>
</evidence>
<dbReference type="PANTHER" id="PTHR28094">
    <property type="entry name" value="MEIOTICALLY UP-REGULATED GENE 113 PROTEIN"/>
    <property type="match status" value="1"/>
</dbReference>
<evidence type="ECO:0000256" key="1">
    <source>
        <dbReference type="SAM" id="MobiDB-lite"/>
    </source>
</evidence>
<reference evidence="3" key="1">
    <citation type="journal article" date="2015" name="BMC Genomics">
        <title>Draft genome of a commonly misdiagnosed multidrug resistant pathogen Candida auris.</title>
        <authorList>
            <person name="Chatterjee S."/>
            <person name="Alampalli S.V."/>
            <person name="Nageshan R.K."/>
            <person name="Chettiar S.T."/>
            <person name="Joshi S."/>
            <person name="Tatu U.S."/>
        </authorList>
    </citation>
    <scope>NUCLEOTIDE SEQUENCE [LARGE SCALE GENOMIC DNA]</scope>
    <source>
        <strain evidence="3">6684</strain>
    </source>
</reference>
<dbReference type="EMBL" id="LGST01000059">
    <property type="protein sequence ID" value="KND96092.1"/>
    <property type="molecule type" value="Genomic_DNA"/>
</dbReference>
<name>A0A0L0NPL1_CANAR</name>
<dbReference type="VEuPathDB" id="FungiDB:CJJ07_001691"/>
<sequence length="304" mass="34988">MCSKQCAGIAKTGLQCKIMVKNGEFCHHHMTQANGAKRSHKPLPRIQLPAKTTKPKIAASPTRIVVTLASPTIPQSKPPLPSKLGYRSPGRPAKPKEDFGKKAGFIYLYTLASLMQKDGGKFFKTRNLEPTRKNEWVDFSPKRLDYMFVKVGMTTKTVDLRLLQWEKQCNHKLVCLHPGYEGQEQSLVEKLKRLSITRRRYDKHSYSTFQVSDKGFYAARNVWLAEQEIHALLKKRYGGGPVYCQGCVESAHEGKLHRFLQFFRRKEDLLSANYKVHVEWFPIPKKELREVFRIVDSVCMRYTA</sequence>